<feature type="binding site" evidence="9">
    <location>
        <position position="239"/>
    </location>
    <ligand>
        <name>substrate</name>
    </ligand>
</feature>
<proteinExistence type="inferred from homology"/>
<keyword evidence="5 9" id="KW-0067">ATP-binding</keyword>
<feature type="binding site" evidence="9">
    <location>
        <position position="179"/>
    </location>
    <ligand>
        <name>ATP</name>
        <dbReference type="ChEBI" id="CHEBI:30616"/>
    </ligand>
</feature>
<evidence type="ECO:0000256" key="6">
    <source>
        <dbReference type="ARBA" id="ARBA00022842"/>
    </source>
</evidence>
<feature type="binding site" evidence="9">
    <location>
        <begin position="205"/>
        <end position="210"/>
    </location>
    <ligand>
        <name>ATP</name>
        <dbReference type="ChEBI" id="CHEBI:30616"/>
    </ligand>
</feature>
<accession>A0ABT1YX74</accession>
<evidence type="ECO:0000256" key="2">
    <source>
        <dbReference type="ARBA" id="ARBA00022723"/>
    </source>
</evidence>
<evidence type="ECO:0000259" key="10">
    <source>
        <dbReference type="Pfam" id="PF00294"/>
    </source>
</evidence>
<evidence type="ECO:0000256" key="9">
    <source>
        <dbReference type="HAMAP-Rule" id="MF_01987"/>
    </source>
</evidence>
<evidence type="ECO:0000256" key="5">
    <source>
        <dbReference type="ARBA" id="ARBA00022840"/>
    </source>
</evidence>
<evidence type="ECO:0000313" key="12">
    <source>
        <dbReference type="Proteomes" id="UP001165396"/>
    </source>
</evidence>
<feature type="binding site" evidence="9">
    <location>
        <begin position="38"/>
        <end position="42"/>
    </location>
    <ligand>
        <name>substrate</name>
    </ligand>
</feature>
<dbReference type="HAMAP" id="MF_01987">
    <property type="entry name" value="Ribokinase"/>
    <property type="match status" value="1"/>
</dbReference>
<comment type="subcellular location">
    <subcellularLocation>
        <location evidence="9">Cytoplasm</location>
    </subcellularLocation>
</comment>
<dbReference type="RefSeq" id="WP_258293150.1">
    <property type="nucleotide sequence ID" value="NZ_JANKJG010000001.1"/>
</dbReference>
<evidence type="ECO:0000256" key="4">
    <source>
        <dbReference type="ARBA" id="ARBA00022777"/>
    </source>
</evidence>
<feature type="binding site" evidence="9">
    <location>
        <position position="235"/>
    </location>
    <ligand>
        <name>K(+)</name>
        <dbReference type="ChEBI" id="CHEBI:29103"/>
    </ligand>
</feature>
<evidence type="ECO:0000313" key="11">
    <source>
        <dbReference type="EMBL" id="MCR8825482.1"/>
    </source>
</evidence>
<evidence type="ECO:0000256" key="8">
    <source>
        <dbReference type="ARBA" id="ARBA00023277"/>
    </source>
</evidence>
<dbReference type="EMBL" id="JANKJG010000001">
    <property type="protein sequence ID" value="MCR8825482.1"/>
    <property type="molecule type" value="Genomic_DNA"/>
</dbReference>
<comment type="similarity">
    <text evidence="9">Belongs to the carbohydrate kinase PfkB family. Ribokinase subfamily.</text>
</comment>
<dbReference type="Pfam" id="PF00294">
    <property type="entry name" value="PfkB"/>
    <property type="match status" value="1"/>
</dbReference>
<comment type="caution">
    <text evidence="9">Lacks conserved residue(s) required for the propagation of feature annotation.</text>
</comment>
<dbReference type="PANTHER" id="PTHR10584:SF166">
    <property type="entry name" value="RIBOKINASE"/>
    <property type="match status" value="1"/>
</dbReference>
<feature type="binding site" evidence="9">
    <location>
        <position position="272"/>
    </location>
    <ligand>
        <name>K(+)</name>
        <dbReference type="ChEBI" id="CHEBI:29103"/>
    </ligand>
</feature>
<keyword evidence="12" id="KW-1185">Reference proteome</keyword>
<keyword evidence="2 9" id="KW-0479">Metal-binding</keyword>
<comment type="catalytic activity">
    <reaction evidence="9">
        <text>D-ribose + ATP = D-ribose 5-phosphate + ADP + H(+)</text>
        <dbReference type="Rhea" id="RHEA:13697"/>
        <dbReference type="ChEBI" id="CHEBI:15378"/>
        <dbReference type="ChEBI" id="CHEBI:30616"/>
        <dbReference type="ChEBI" id="CHEBI:47013"/>
        <dbReference type="ChEBI" id="CHEBI:78346"/>
        <dbReference type="ChEBI" id="CHEBI:456216"/>
        <dbReference type="EC" id="2.7.1.15"/>
    </reaction>
</comment>
<comment type="pathway">
    <text evidence="9">Carbohydrate metabolism; D-ribose degradation; D-ribose 5-phosphate from beta-D-ribopyranose: step 2/2.</text>
</comment>
<comment type="caution">
    <text evidence="11">The sequence shown here is derived from an EMBL/GenBank/DDBJ whole genome shotgun (WGS) entry which is preliminary data.</text>
</comment>
<feature type="binding site" evidence="9">
    <location>
        <position position="269"/>
    </location>
    <ligand>
        <name>K(+)</name>
        <dbReference type="ChEBI" id="CHEBI:29103"/>
    </ligand>
</feature>
<evidence type="ECO:0000256" key="7">
    <source>
        <dbReference type="ARBA" id="ARBA00022958"/>
    </source>
</evidence>
<organism evidence="11 12">
    <name type="scientific">Pseudosulfitobacter koreensis</name>
    <dbReference type="NCBI Taxonomy" id="2968472"/>
    <lineage>
        <taxon>Bacteria</taxon>
        <taxon>Pseudomonadati</taxon>
        <taxon>Pseudomonadota</taxon>
        <taxon>Alphaproteobacteria</taxon>
        <taxon>Rhodobacterales</taxon>
        <taxon>Roseobacteraceae</taxon>
        <taxon>Pseudosulfitobacter</taxon>
    </lineage>
</organism>
<dbReference type="Proteomes" id="UP001165396">
    <property type="component" value="Unassembled WGS sequence"/>
</dbReference>
<dbReference type="InterPro" id="IPR011611">
    <property type="entry name" value="PfkB_dom"/>
</dbReference>
<dbReference type="InterPro" id="IPR029056">
    <property type="entry name" value="Ribokinase-like"/>
</dbReference>
<dbReference type="InterPro" id="IPR002139">
    <property type="entry name" value="Ribo/fructo_kinase"/>
</dbReference>
<feature type="binding site" evidence="9">
    <location>
        <begin position="238"/>
        <end position="239"/>
    </location>
    <ligand>
        <name>ATP</name>
        <dbReference type="ChEBI" id="CHEBI:30616"/>
    </ligand>
</feature>
<comment type="function">
    <text evidence="9">Catalyzes the phosphorylation of ribose at O-5 in a reaction requiring ATP and magnesium. The resulting D-ribose-5-phosphate can then be used either for sythesis of nucleotides, histidine, and tryptophan, or as a component of the pentose phosphate pathway.</text>
</comment>
<protein>
    <recommendedName>
        <fullName evidence="9">Ribokinase</fullName>
        <shortName evidence="9">RK</shortName>
        <ecNumber evidence="9">2.7.1.15</ecNumber>
    </recommendedName>
</protein>
<dbReference type="Gene3D" id="3.40.1190.20">
    <property type="match status" value="1"/>
</dbReference>
<evidence type="ECO:0000256" key="3">
    <source>
        <dbReference type="ARBA" id="ARBA00022741"/>
    </source>
</evidence>
<keyword evidence="7 9" id="KW-0630">Potassium</keyword>
<feature type="binding site" evidence="9">
    <location>
        <position position="274"/>
    </location>
    <ligand>
        <name>K(+)</name>
        <dbReference type="ChEBI" id="CHEBI:29103"/>
    </ligand>
</feature>
<dbReference type="PANTHER" id="PTHR10584">
    <property type="entry name" value="SUGAR KINASE"/>
    <property type="match status" value="1"/>
</dbReference>
<dbReference type="SUPFAM" id="SSF53613">
    <property type="entry name" value="Ribokinase-like"/>
    <property type="match status" value="1"/>
</dbReference>
<reference evidence="11" key="1">
    <citation type="submission" date="2022-07" db="EMBL/GenBank/DDBJ databases">
        <title>Pseudosulfitobacter sp. strain AP-MA-4, whole genome sequence.</title>
        <authorList>
            <person name="Jiang Y."/>
        </authorList>
    </citation>
    <scope>NUCLEOTIDE SEQUENCE</scope>
    <source>
        <strain evidence="11">AP-MA-4</strain>
    </source>
</reference>
<comment type="activity regulation">
    <text evidence="9">Activated by a monovalent cation that binds near, but not in, the active site. The most likely occupant of the site in vivo is potassium. Ion binding induces a conformational change that may alter substrate affinity.</text>
</comment>
<dbReference type="PRINTS" id="PR00990">
    <property type="entry name" value="RIBOKINASE"/>
</dbReference>
<feature type="domain" description="Carbohydrate kinase PfkB" evidence="10">
    <location>
        <begin position="6"/>
        <end position="280"/>
    </location>
</feature>
<comment type="cofactor">
    <cofactor evidence="9">
        <name>Mg(2+)</name>
        <dbReference type="ChEBI" id="CHEBI:18420"/>
    </cofactor>
    <text evidence="9">Requires a divalent cation, most likely magnesium in vivo, as an electrophilic catalyst to aid phosphoryl group transfer. It is the chelate of the metal and the nucleotide that is the actual substrate.</text>
</comment>
<dbReference type="InterPro" id="IPR011877">
    <property type="entry name" value="Ribokinase"/>
</dbReference>
<gene>
    <name evidence="9" type="primary">rbsK</name>
    <name evidence="11" type="ORF">NTA49_02920</name>
</gene>
<feature type="active site" description="Proton acceptor" evidence="9">
    <location>
        <position position="239"/>
    </location>
</feature>
<feature type="binding site" evidence="9">
    <location>
        <position position="136"/>
    </location>
    <ligand>
        <name>substrate</name>
    </ligand>
</feature>
<keyword evidence="1 9" id="KW-0808">Transferase</keyword>
<comment type="subunit">
    <text evidence="9">Homodimer.</text>
</comment>
<feature type="binding site" evidence="9">
    <location>
        <position position="233"/>
    </location>
    <ligand>
        <name>K(+)</name>
        <dbReference type="ChEBI" id="CHEBI:29103"/>
    </ligand>
</feature>
<dbReference type="EC" id="2.7.1.15" evidence="9"/>
<keyword evidence="9" id="KW-0963">Cytoplasm</keyword>
<keyword evidence="4 9" id="KW-0418">Kinase</keyword>
<keyword evidence="3 9" id="KW-0547">Nucleotide-binding</keyword>
<sequence length="291" mass="30366">MAIWNLGSINIDVVYRVPHLPAPGETLAATEVTRGLGGKGANMSVAAARAAACVAHIGAVGADGGWTVDRLMEYGVDVRHISRLPSETGHAIIAVDQAGENNIILYSGANCVLDSDMIGAALASADHGDTLLMQNETNGQAEAAQMASQLGLKVVYAAAPFDADAVREVMPYLDMLVLNAVEAAQLSDALGAELQDLHISQIVVTCGADGCDHYDNIRKTRAQYPAIKVDAVDTTGAGDTFTGYLVAGLDRDLPIAQAIDLAMTAAAIMVTRHGTADVIPDLKDIEDFKLA</sequence>
<keyword evidence="6 9" id="KW-0460">Magnesium</keyword>
<evidence type="ECO:0000256" key="1">
    <source>
        <dbReference type="ARBA" id="ARBA00022679"/>
    </source>
</evidence>
<name>A0ABT1YX74_9RHOB</name>
<keyword evidence="8 9" id="KW-0119">Carbohydrate metabolism</keyword>
<feature type="binding site" evidence="9">
    <location>
        <begin position="10"/>
        <end position="12"/>
    </location>
    <ligand>
        <name>substrate</name>
    </ligand>
</feature>
<dbReference type="CDD" id="cd01174">
    <property type="entry name" value="ribokinase"/>
    <property type="match status" value="1"/>
</dbReference>